<feature type="compositionally biased region" description="Low complexity" evidence="5">
    <location>
        <begin position="45"/>
        <end position="65"/>
    </location>
</feature>
<feature type="compositionally biased region" description="Basic and acidic residues" evidence="5">
    <location>
        <begin position="261"/>
        <end position="277"/>
    </location>
</feature>
<feature type="domain" description="RING-type" evidence="7">
    <location>
        <begin position="454"/>
        <end position="501"/>
    </location>
</feature>
<dbReference type="InParanoid" id="B8CG52"/>
<reference evidence="8 9" key="1">
    <citation type="journal article" date="2004" name="Science">
        <title>The genome of the diatom Thalassiosira pseudonana: ecology, evolution, and metabolism.</title>
        <authorList>
            <person name="Armbrust E.V."/>
            <person name="Berges J.A."/>
            <person name="Bowler C."/>
            <person name="Green B.R."/>
            <person name="Martinez D."/>
            <person name="Putnam N.H."/>
            <person name="Zhou S."/>
            <person name="Allen A.E."/>
            <person name="Apt K.E."/>
            <person name="Bechner M."/>
            <person name="Brzezinski M.A."/>
            <person name="Chaal B.K."/>
            <person name="Chiovitti A."/>
            <person name="Davis A.K."/>
            <person name="Demarest M.S."/>
            <person name="Detter J.C."/>
            <person name="Glavina T."/>
            <person name="Goodstein D."/>
            <person name="Hadi M.Z."/>
            <person name="Hellsten U."/>
            <person name="Hildebrand M."/>
            <person name="Jenkins B.D."/>
            <person name="Jurka J."/>
            <person name="Kapitonov V.V."/>
            <person name="Kroger N."/>
            <person name="Lau W.W."/>
            <person name="Lane T.W."/>
            <person name="Larimer F.W."/>
            <person name="Lippmeier J.C."/>
            <person name="Lucas S."/>
            <person name="Medina M."/>
            <person name="Montsant A."/>
            <person name="Obornik M."/>
            <person name="Parker M.S."/>
            <person name="Palenik B."/>
            <person name="Pazour G.J."/>
            <person name="Richardson P.M."/>
            <person name="Rynearson T.A."/>
            <person name="Saito M.A."/>
            <person name="Schwartz D.C."/>
            <person name="Thamatrakoln K."/>
            <person name="Valentin K."/>
            <person name="Vardi A."/>
            <person name="Wilkerson F.P."/>
            <person name="Rokhsar D.S."/>
        </authorList>
    </citation>
    <scope>NUCLEOTIDE SEQUENCE [LARGE SCALE GENOMIC DNA]</scope>
    <source>
        <strain evidence="8 9">CCMP1335</strain>
    </source>
</reference>
<dbReference type="STRING" id="35128.B8CG52"/>
<dbReference type="AlphaFoldDB" id="B8CG52"/>
<dbReference type="HOGENOM" id="CLU_481948_0_0_1"/>
<evidence type="ECO:0000256" key="5">
    <source>
        <dbReference type="SAM" id="MobiDB-lite"/>
    </source>
</evidence>
<reference evidence="8 9" key="2">
    <citation type="journal article" date="2008" name="Nature">
        <title>The Phaeodactylum genome reveals the evolutionary history of diatom genomes.</title>
        <authorList>
            <person name="Bowler C."/>
            <person name="Allen A.E."/>
            <person name="Badger J.H."/>
            <person name="Grimwood J."/>
            <person name="Jabbari K."/>
            <person name="Kuo A."/>
            <person name="Maheswari U."/>
            <person name="Martens C."/>
            <person name="Maumus F."/>
            <person name="Otillar R.P."/>
            <person name="Rayko E."/>
            <person name="Salamov A."/>
            <person name="Vandepoele K."/>
            <person name="Beszteri B."/>
            <person name="Gruber A."/>
            <person name="Heijde M."/>
            <person name="Katinka M."/>
            <person name="Mock T."/>
            <person name="Valentin K."/>
            <person name="Verret F."/>
            <person name="Berges J.A."/>
            <person name="Brownlee C."/>
            <person name="Cadoret J.P."/>
            <person name="Chiovitti A."/>
            <person name="Choi C.J."/>
            <person name="Coesel S."/>
            <person name="De Martino A."/>
            <person name="Detter J.C."/>
            <person name="Durkin C."/>
            <person name="Falciatore A."/>
            <person name="Fournet J."/>
            <person name="Haruta M."/>
            <person name="Huysman M.J."/>
            <person name="Jenkins B.D."/>
            <person name="Jiroutova K."/>
            <person name="Jorgensen R.E."/>
            <person name="Joubert Y."/>
            <person name="Kaplan A."/>
            <person name="Kroger N."/>
            <person name="Kroth P.G."/>
            <person name="La Roche J."/>
            <person name="Lindquist E."/>
            <person name="Lommer M."/>
            <person name="Martin-Jezequel V."/>
            <person name="Lopez P.J."/>
            <person name="Lucas S."/>
            <person name="Mangogna M."/>
            <person name="McGinnis K."/>
            <person name="Medlin L.K."/>
            <person name="Montsant A."/>
            <person name="Oudot-Le Secq M.P."/>
            <person name="Napoli C."/>
            <person name="Obornik M."/>
            <person name="Parker M.S."/>
            <person name="Petit J.L."/>
            <person name="Porcel B.M."/>
            <person name="Poulsen N."/>
            <person name="Robison M."/>
            <person name="Rychlewski L."/>
            <person name="Rynearson T.A."/>
            <person name="Schmutz J."/>
            <person name="Shapiro H."/>
            <person name="Siaut M."/>
            <person name="Stanley M."/>
            <person name="Sussman M.R."/>
            <person name="Taylor A.R."/>
            <person name="Vardi A."/>
            <person name="von Dassow P."/>
            <person name="Vyverman W."/>
            <person name="Willis A."/>
            <person name="Wyrwicz L.S."/>
            <person name="Rokhsar D.S."/>
            <person name="Weissenbach J."/>
            <person name="Armbrust E.V."/>
            <person name="Green B.R."/>
            <person name="Van de Peer Y."/>
            <person name="Grigoriev I.V."/>
        </authorList>
    </citation>
    <scope>NUCLEOTIDE SEQUENCE [LARGE SCALE GENOMIC DNA]</scope>
    <source>
        <strain evidence="8 9">CCMP1335</strain>
    </source>
</reference>
<dbReference type="InterPro" id="IPR053238">
    <property type="entry name" value="RING-H2_zinc_finger"/>
</dbReference>
<evidence type="ECO:0000256" key="6">
    <source>
        <dbReference type="SAM" id="Phobius"/>
    </source>
</evidence>
<keyword evidence="2 4" id="KW-0863">Zinc-finger</keyword>
<evidence type="ECO:0000313" key="8">
    <source>
        <dbReference type="EMBL" id="EED87428.1"/>
    </source>
</evidence>
<feature type="transmembrane region" description="Helical" evidence="6">
    <location>
        <begin position="78"/>
        <end position="99"/>
    </location>
</feature>
<dbReference type="eggNOG" id="ENOG502SXMH">
    <property type="taxonomic scope" value="Eukaryota"/>
</dbReference>
<dbReference type="Gene3D" id="3.30.40.10">
    <property type="entry name" value="Zinc/RING finger domain, C3HC4 (zinc finger)"/>
    <property type="match status" value="1"/>
</dbReference>
<dbReference type="PaxDb" id="35128-Thaps11988"/>
<name>B8CG52_THAPS</name>
<dbReference type="PROSITE" id="PS50089">
    <property type="entry name" value="ZF_RING_2"/>
    <property type="match status" value="1"/>
</dbReference>
<dbReference type="Proteomes" id="UP000001449">
    <property type="component" value="Chromosome 23"/>
</dbReference>
<dbReference type="SUPFAM" id="SSF57850">
    <property type="entry name" value="RING/U-box"/>
    <property type="match status" value="1"/>
</dbReference>
<accession>B8CG52</accession>
<feature type="region of interest" description="Disordered" evidence="5">
    <location>
        <begin position="261"/>
        <end position="392"/>
    </location>
</feature>
<dbReference type="GO" id="GO:0008270">
    <property type="term" value="F:zinc ion binding"/>
    <property type="evidence" value="ECO:0007669"/>
    <property type="project" value="UniProtKB-KW"/>
</dbReference>
<feature type="compositionally biased region" description="Polar residues" evidence="5">
    <location>
        <begin position="348"/>
        <end position="361"/>
    </location>
</feature>
<evidence type="ECO:0000313" key="9">
    <source>
        <dbReference type="Proteomes" id="UP000001449"/>
    </source>
</evidence>
<dbReference type="PANTHER" id="PTHR14155:SF627">
    <property type="entry name" value="OS06G0192800 PROTEIN"/>
    <property type="match status" value="1"/>
</dbReference>
<sequence>MSSSASYLRHVAARPLHQPSALSIHRVLNTLFDGATATTNQDQDSYPTLQQTTSSSSSSTPQAPQIDNYDNASWDTRATILFIEAIVLTVIVLCVLIACTRRHFRRMDLASQRAASLQEWAAVRMPAGSGGSMEVSDATEDIENGVVANNASADATNTTTDNTNLSNERTPLRQLTSLPSTILSILLSPLRMLDSAINDWSTERVRTNNYDISYYRSMVERWEREKEAGREKEDERGERLRRAFEKGCMVWEIEEEDFVKPKNKGEINDDNMEEHNDNNNNNGSESGDFEIGLDETGSDDEAAATGEKSITETTTADTTDEGESLSNEITEATTELKDSDVCEDEVSHQQQMNNAKNSVQHDNGVDKETRAEPNNTEEASSNTPITSDEDSAPGYLYLNRQRANTTGSLTTITASTSQSTLPESHSTHSMPSSFTTQLPFTPEVSSGRTIPNQCAICLCDYEKGDTVVVSCNKLCPHAFHQECIVEWLAKMQEGTPCPCCRRTFVELDEYLPGNKNTNVATGTNVITSSQQSPEEAERLRQIRRRRHIELGLQRGRAFNASVISMW</sequence>
<dbReference type="CDD" id="cd16454">
    <property type="entry name" value="RING-H2_PA-TM-RING"/>
    <property type="match status" value="1"/>
</dbReference>
<feature type="compositionally biased region" description="Acidic residues" evidence="5">
    <location>
        <begin position="287"/>
        <end position="302"/>
    </location>
</feature>
<feature type="compositionally biased region" description="Polar residues" evidence="5">
    <location>
        <begin position="418"/>
        <end position="435"/>
    </location>
</feature>
<keyword evidence="6" id="KW-0812">Transmembrane</keyword>
<evidence type="ECO:0000256" key="4">
    <source>
        <dbReference type="PROSITE-ProRule" id="PRU00175"/>
    </source>
</evidence>
<gene>
    <name evidence="8" type="ORF">THAPSDRAFT_11988</name>
</gene>
<evidence type="ECO:0000256" key="3">
    <source>
        <dbReference type="ARBA" id="ARBA00022833"/>
    </source>
</evidence>
<dbReference type="InterPro" id="IPR013083">
    <property type="entry name" value="Znf_RING/FYVE/PHD"/>
</dbReference>
<dbReference type="GeneID" id="7442706"/>
<dbReference type="KEGG" id="tps:THAPSDRAFT_11988"/>
<evidence type="ECO:0000256" key="2">
    <source>
        <dbReference type="ARBA" id="ARBA00022771"/>
    </source>
</evidence>
<feature type="region of interest" description="Disordered" evidence="5">
    <location>
        <begin position="38"/>
        <end position="68"/>
    </location>
</feature>
<dbReference type="Pfam" id="PF13639">
    <property type="entry name" value="zf-RING_2"/>
    <property type="match status" value="1"/>
</dbReference>
<dbReference type="PANTHER" id="PTHR14155">
    <property type="entry name" value="RING FINGER DOMAIN-CONTAINING"/>
    <property type="match status" value="1"/>
</dbReference>
<evidence type="ECO:0000256" key="1">
    <source>
        <dbReference type="ARBA" id="ARBA00022723"/>
    </source>
</evidence>
<protein>
    <recommendedName>
        <fullName evidence="7">RING-type domain-containing protein</fullName>
    </recommendedName>
</protein>
<dbReference type="GO" id="GO:0061630">
    <property type="term" value="F:ubiquitin protein ligase activity"/>
    <property type="evidence" value="ECO:0000318"/>
    <property type="project" value="GO_Central"/>
</dbReference>
<keyword evidence="1" id="KW-0479">Metal-binding</keyword>
<feature type="compositionally biased region" description="Polar residues" evidence="5">
    <location>
        <begin position="372"/>
        <end position="386"/>
    </location>
</feature>
<keyword evidence="6" id="KW-1133">Transmembrane helix</keyword>
<dbReference type="RefSeq" id="XP_002295124.1">
    <property type="nucleotide sequence ID" value="XM_002295088.1"/>
</dbReference>
<organism evidence="8 9">
    <name type="scientific">Thalassiosira pseudonana</name>
    <name type="common">Marine diatom</name>
    <name type="synonym">Cyclotella nana</name>
    <dbReference type="NCBI Taxonomy" id="35128"/>
    <lineage>
        <taxon>Eukaryota</taxon>
        <taxon>Sar</taxon>
        <taxon>Stramenopiles</taxon>
        <taxon>Ochrophyta</taxon>
        <taxon>Bacillariophyta</taxon>
        <taxon>Coscinodiscophyceae</taxon>
        <taxon>Thalassiosirophycidae</taxon>
        <taxon>Thalassiosirales</taxon>
        <taxon>Thalassiosiraceae</taxon>
        <taxon>Thalassiosira</taxon>
    </lineage>
</organism>
<keyword evidence="9" id="KW-1185">Reference proteome</keyword>
<evidence type="ECO:0000259" key="7">
    <source>
        <dbReference type="PROSITE" id="PS50089"/>
    </source>
</evidence>
<keyword evidence="3" id="KW-0862">Zinc</keyword>
<dbReference type="InterPro" id="IPR001841">
    <property type="entry name" value="Znf_RING"/>
</dbReference>
<keyword evidence="6" id="KW-0472">Membrane</keyword>
<dbReference type="EMBL" id="CM000654">
    <property type="protein sequence ID" value="EED87428.1"/>
    <property type="molecule type" value="Genomic_DNA"/>
</dbReference>
<feature type="region of interest" description="Disordered" evidence="5">
    <location>
        <begin position="413"/>
        <end position="435"/>
    </location>
</feature>
<proteinExistence type="predicted"/>
<feature type="compositionally biased region" description="Polar residues" evidence="5">
    <location>
        <begin position="324"/>
        <end position="333"/>
    </location>
</feature>